<dbReference type="InterPro" id="IPR036640">
    <property type="entry name" value="ABC1_TM_sf"/>
</dbReference>
<evidence type="ECO:0000259" key="13">
    <source>
        <dbReference type="PROSITE" id="PS50929"/>
    </source>
</evidence>
<evidence type="ECO:0000256" key="3">
    <source>
        <dbReference type="ARBA" id="ARBA00022475"/>
    </source>
</evidence>
<keyword evidence="3" id="KW-1003">Cell membrane</keyword>
<feature type="transmembrane region" description="Helical" evidence="11">
    <location>
        <begin position="226"/>
        <end position="245"/>
    </location>
</feature>
<dbReference type="InterPro" id="IPR017871">
    <property type="entry name" value="ABC_transporter-like_CS"/>
</dbReference>
<dbReference type="GO" id="GO:0005524">
    <property type="term" value="F:ATP binding"/>
    <property type="evidence" value="ECO:0007669"/>
    <property type="project" value="UniProtKB-KW"/>
</dbReference>
<reference evidence="14" key="1">
    <citation type="submission" date="2019-11" db="EMBL/GenBank/DDBJ databases">
        <authorList>
            <person name="Feng L."/>
        </authorList>
    </citation>
    <scope>NUCLEOTIDE SEQUENCE</scope>
    <source>
        <strain evidence="14">ElentaLFYP107</strain>
    </source>
</reference>
<keyword evidence="2" id="KW-0813">Transport</keyword>
<name>A0A6N3E4M6_EGGLN</name>
<evidence type="ECO:0000256" key="4">
    <source>
        <dbReference type="ARBA" id="ARBA00022692"/>
    </source>
</evidence>
<feature type="transmembrane region" description="Helical" evidence="11">
    <location>
        <begin position="104"/>
        <end position="126"/>
    </location>
</feature>
<feature type="domain" description="ABC transmembrane type-1" evidence="13">
    <location>
        <begin position="105"/>
        <end position="338"/>
    </location>
</feature>
<dbReference type="FunFam" id="3.40.50.300:FF:000221">
    <property type="entry name" value="Multidrug ABC transporter ATP-binding protein"/>
    <property type="match status" value="1"/>
</dbReference>
<comment type="similarity">
    <text evidence="9">Belongs to the ABC transporter superfamily. Siderophore-Fe(3+) uptake transporter (SIUT) (TC 3.A.1.21) family.</text>
</comment>
<dbReference type="InterPro" id="IPR027417">
    <property type="entry name" value="P-loop_NTPase"/>
</dbReference>
<evidence type="ECO:0000256" key="9">
    <source>
        <dbReference type="ARBA" id="ARBA00023455"/>
    </source>
</evidence>
<dbReference type="PROSITE" id="PS00211">
    <property type="entry name" value="ABC_TRANSPORTER_1"/>
    <property type="match status" value="1"/>
</dbReference>
<dbReference type="InterPro" id="IPR003439">
    <property type="entry name" value="ABC_transporter-like_ATP-bd"/>
</dbReference>
<dbReference type="EMBL" id="CACRTT010000023">
    <property type="protein sequence ID" value="VYU34698.1"/>
    <property type="molecule type" value="Genomic_DNA"/>
</dbReference>
<feature type="domain" description="ABC transporter" evidence="12">
    <location>
        <begin position="429"/>
        <end position="662"/>
    </location>
</feature>
<dbReference type="PROSITE" id="PS50893">
    <property type="entry name" value="ABC_TRANSPORTER_2"/>
    <property type="match status" value="1"/>
</dbReference>
<dbReference type="GO" id="GO:0005886">
    <property type="term" value="C:plasma membrane"/>
    <property type="evidence" value="ECO:0007669"/>
    <property type="project" value="UniProtKB-SubCell"/>
</dbReference>
<proteinExistence type="inferred from homology"/>
<dbReference type="Gene3D" id="1.20.1560.10">
    <property type="entry name" value="ABC transporter type 1, transmembrane domain"/>
    <property type="match status" value="1"/>
</dbReference>
<dbReference type="Pfam" id="PF00005">
    <property type="entry name" value="ABC_tran"/>
    <property type="match status" value="1"/>
</dbReference>
<dbReference type="CDD" id="cd07346">
    <property type="entry name" value="ABC_6TM_exporters"/>
    <property type="match status" value="1"/>
</dbReference>
<evidence type="ECO:0000256" key="8">
    <source>
        <dbReference type="ARBA" id="ARBA00023136"/>
    </source>
</evidence>
<keyword evidence="14" id="KW-0378">Hydrolase</keyword>
<dbReference type="Pfam" id="PF00664">
    <property type="entry name" value="ABC_membrane"/>
    <property type="match status" value="1"/>
</dbReference>
<feature type="transmembrane region" description="Helical" evidence="11">
    <location>
        <begin position="251"/>
        <end position="271"/>
    </location>
</feature>
<dbReference type="SUPFAM" id="SSF90123">
    <property type="entry name" value="ABC transporter transmembrane region"/>
    <property type="match status" value="1"/>
</dbReference>
<keyword evidence="5" id="KW-0547">Nucleotide-binding</keyword>
<gene>
    <name evidence="14" type="primary">irtA_1</name>
    <name evidence="14" type="ORF">ELLFYP107_00240</name>
</gene>
<dbReference type="Gene3D" id="3.40.50.300">
    <property type="entry name" value="P-loop containing nucleotide triphosphate hydrolases"/>
    <property type="match status" value="1"/>
</dbReference>
<feature type="transmembrane region" description="Helical" evidence="11">
    <location>
        <begin position="340"/>
        <end position="359"/>
    </location>
</feature>
<keyword evidence="6 14" id="KW-0067">ATP-binding</keyword>
<evidence type="ECO:0000256" key="7">
    <source>
        <dbReference type="ARBA" id="ARBA00022989"/>
    </source>
</evidence>
<keyword evidence="4 11" id="KW-0812">Transmembrane</keyword>
<dbReference type="SMART" id="SM00382">
    <property type="entry name" value="AAA"/>
    <property type="match status" value="1"/>
</dbReference>
<evidence type="ECO:0000256" key="10">
    <source>
        <dbReference type="SAM" id="MobiDB-lite"/>
    </source>
</evidence>
<evidence type="ECO:0000256" key="2">
    <source>
        <dbReference type="ARBA" id="ARBA00022448"/>
    </source>
</evidence>
<feature type="transmembrane region" description="Helical" evidence="11">
    <location>
        <begin position="146"/>
        <end position="167"/>
    </location>
</feature>
<dbReference type="AlphaFoldDB" id="A0A6N3E4M6"/>
<dbReference type="GO" id="GO:0016887">
    <property type="term" value="F:ATP hydrolysis activity"/>
    <property type="evidence" value="ECO:0007669"/>
    <property type="project" value="InterPro"/>
</dbReference>
<dbReference type="InterPro" id="IPR003593">
    <property type="entry name" value="AAA+_ATPase"/>
</dbReference>
<dbReference type="EC" id="3.6.3.-" evidence="14"/>
<feature type="compositionally biased region" description="Low complexity" evidence="10">
    <location>
        <begin position="32"/>
        <end position="41"/>
    </location>
</feature>
<dbReference type="PANTHER" id="PTHR24221">
    <property type="entry name" value="ATP-BINDING CASSETTE SUB-FAMILY B"/>
    <property type="match status" value="1"/>
</dbReference>
<keyword evidence="7 11" id="KW-1133">Transmembrane helix</keyword>
<dbReference type="PROSITE" id="PS50929">
    <property type="entry name" value="ABC_TM1F"/>
    <property type="match status" value="1"/>
</dbReference>
<dbReference type="InterPro" id="IPR039421">
    <property type="entry name" value="Type_1_exporter"/>
</dbReference>
<dbReference type="GO" id="GO:0140359">
    <property type="term" value="F:ABC-type transporter activity"/>
    <property type="evidence" value="ECO:0007669"/>
    <property type="project" value="InterPro"/>
</dbReference>
<evidence type="ECO:0000256" key="11">
    <source>
        <dbReference type="SAM" id="Phobius"/>
    </source>
</evidence>
<keyword evidence="8 11" id="KW-0472">Membrane</keyword>
<comment type="subcellular location">
    <subcellularLocation>
        <location evidence="1">Cell inner membrane</location>
        <topology evidence="1">Multi-pass membrane protein</topology>
    </subcellularLocation>
</comment>
<dbReference type="PANTHER" id="PTHR24221:SF397">
    <property type="entry name" value="ABC TRANSPORTER, ATP-BINDING TRANSMEMBRANE PROTEIN"/>
    <property type="match status" value="1"/>
</dbReference>
<protein>
    <submittedName>
        <fullName evidence="14">Iron import ATP-binding/permease protein IrtA</fullName>
        <ecNumber evidence="14">3.6.3.-</ecNumber>
    </submittedName>
</protein>
<evidence type="ECO:0000256" key="1">
    <source>
        <dbReference type="ARBA" id="ARBA00004429"/>
    </source>
</evidence>
<evidence type="ECO:0000256" key="5">
    <source>
        <dbReference type="ARBA" id="ARBA00022741"/>
    </source>
</evidence>
<organism evidence="14">
    <name type="scientific">Eggerthella lenta</name>
    <name type="common">Eubacterium lentum</name>
    <dbReference type="NCBI Taxonomy" id="84112"/>
    <lineage>
        <taxon>Bacteria</taxon>
        <taxon>Bacillati</taxon>
        <taxon>Actinomycetota</taxon>
        <taxon>Coriobacteriia</taxon>
        <taxon>Eggerthellales</taxon>
        <taxon>Eggerthellaceae</taxon>
        <taxon>Eggerthella</taxon>
    </lineage>
</organism>
<feature type="region of interest" description="Disordered" evidence="10">
    <location>
        <begin position="28"/>
        <end position="85"/>
    </location>
</feature>
<accession>A0A6N3E4M6</accession>
<dbReference type="GO" id="GO:0034040">
    <property type="term" value="F:ATPase-coupled lipid transmembrane transporter activity"/>
    <property type="evidence" value="ECO:0007669"/>
    <property type="project" value="TreeGrafter"/>
</dbReference>
<dbReference type="RefSeq" id="WP_015761094.1">
    <property type="nucleotide sequence ID" value="NZ_AP031442.1"/>
</dbReference>
<sequence>MATPACKPALRTVFSSAQREFYESLAAGGGARASTGAADEGAPPPAAAPEGSQAPAAVPSPAAPAAGPAAPGARPAAEPPAKNARPKQGLARLMELAGSRARPLAGACALAVLSAAARLAPYFTIYLMVRAIILNWNDLGALDLPFLWGLAFATVGAAVLHGATGYLSMMLAHRAAFDVLYEVRLQLMDKLARIPSGYFNQVRQGEIKKVLNDDVEKIEGFIAHNLSDTVCAVALPLLTIAALAFVDWRLALLLVVPIVVSFLLLGSALGSPEGAACQRAMAQSREKLNGTTVEFVHGMPVVKVFNRSLAAFGRFEADAREFVGNIKWATWFNARGMGKLYAAAGTQMLLLLPAVLIILPTAASYADFLSTALLFFLVGGGMKEPVMQMITQALGVNGINASVARIDEVLAEPELSQPEHPVEPTAFDLAFEHVTFSYDGKKNAVEDVTFRVPAGSVVGLVGPSGGGKSTLAALGLRFFDPQEGRIALGGVDLRDIAPERLTELASSVFQDSFVLDDTVENNILMGSSAPHERVVAAAEAASIADVIDALPQGYRTVVGADGTRLSGGEAQRLAIARAMLRDTPLIILDEATAYADAENEAKIQDAFAQLAARKTVLVIAHRMKTVRTADLIVVVDEGRVVGTGTHDDLMDACPLYRSMVDADERKDAWTLTVGKEG</sequence>
<evidence type="ECO:0000259" key="12">
    <source>
        <dbReference type="PROSITE" id="PS50893"/>
    </source>
</evidence>
<feature type="compositionally biased region" description="Low complexity" evidence="10">
    <location>
        <begin position="48"/>
        <end position="81"/>
    </location>
</feature>
<evidence type="ECO:0000313" key="14">
    <source>
        <dbReference type="EMBL" id="VYU34698.1"/>
    </source>
</evidence>
<evidence type="ECO:0000256" key="6">
    <source>
        <dbReference type="ARBA" id="ARBA00022840"/>
    </source>
</evidence>
<dbReference type="SUPFAM" id="SSF52540">
    <property type="entry name" value="P-loop containing nucleoside triphosphate hydrolases"/>
    <property type="match status" value="1"/>
</dbReference>
<dbReference type="InterPro" id="IPR011527">
    <property type="entry name" value="ABC1_TM_dom"/>
</dbReference>